<accession>A0A6M3J7T7</accession>
<evidence type="ECO:0000313" key="2">
    <source>
        <dbReference type="EMBL" id="QJA65960.1"/>
    </source>
</evidence>
<protein>
    <submittedName>
        <fullName evidence="2">Uncharacterized protein</fullName>
    </submittedName>
</protein>
<feature type="coiled-coil region" evidence="1">
    <location>
        <begin position="186"/>
        <end position="216"/>
    </location>
</feature>
<proteinExistence type="predicted"/>
<organism evidence="2">
    <name type="scientific">viral metagenome</name>
    <dbReference type="NCBI Taxonomy" id="1070528"/>
    <lineage>
        <taxon>unclassified sequences</taxon>
        <taxon>metagenomes</taxon>
        <taxon>organismal metagenomes</taxon>
    </lineage>
</organism>
<dbReference type="AlphaFoldDB" id="A0A6M3J7T7"/>
<evidence type="ECO:0000256" key="1">
    <source>
        <dbReference type="SAM" id="Coils"/>
    </source>
</evidence>
<sequence>MEQKGKCPHGEFLLAEGCPQCIAERKAAGEEKARTIVELVEETGVPADNLKIEVQDDGSVDFTMKEEAPDTAVETVDIGYGIRALPGGDVVAVVKVGPGKDAVVVKLLEEVMRIKEYADKRVVQSPQDSKDAVNDIKGMGDLKKAIEEKRQEYVGPLNAHVKAVNDDFKLLTGPLAEADKVTRGKVTAYNNEMQRRQREAEEINRAKDELARKEAALNQGVFTVDTTPVNVPHVPKLTRAETATAGMVDNWKWEVVDFDAVPKEYKVVDDAMLNSIAKTHHDRKQVPGVRFYNEPTLRVSSR</sequence>
<name>A0A6M3J7T7_9ZZZZ</name>
<keyword evidence="1" id="KW-0175">Coiled coil</keyword>
<reference evidence="2" key="1">
    <citation type="submission" date="2020-03" db="EMBL/GenBank/DDBJ databases">
        <title>The deep terrestrial virosphere.</title>
        <authorList>
            <person name="Holmfeldt K."/>
            <person name="Nilsson E."/>
            <person name="Simone D."/>
            <person name="Lopez-Fernandez M."/>
            <person name="Wu X."/>
            <person name="de Brujin I."/>
            <person name="Lundin D."/>
            <person name="Andersson A."/>
            <person name="Bertilsson S."/>
            <person name="Dopson M."/>
        </authorList>
    </citation>
    <scope>NUCLEOTIDE SEQUENCE</scope>
    <source>
        <strain evidence="2">MM415B00370</strain>
    </source>
</reference>
<gene>
    <name evidence="2" type="ORF">MM415B00370_0078</name>
</gene>
<dbReference type="EMBL" id="MT141546">
    <property type="protein sequence ID" value="QJA65960.1"/>
    <property type="molecule type" value="Genomic_DNA"/>
</dbReference>